<organism evidence="2 3">
    <name type="scientific">Acrobeloides nanus</name>
    <dbReference type="NCBI Taxonomy" id="290746"/>
    <lineage>
        <taxon>Eukaryota</taxon>
        <taxon>Metazoa</taxon>
        <taxon>Ecdysozoa</taxon>
        <taxon>Nematoda</taxon>
        <taxon>Chromadorea</taxon>
        <taxon>Rhabditida</taxon>
        <taxon>Tylenchina</taxon>
        <taxon>Cephalobomorpha</taxon>
        <taxon>Cephaloboidea</taxon>
        <taxon>Cephalobidae</taxon>
        <taxon>Acrobeloides</taxon>
    </lineage>
</organism>
<evidence type="ECO:0000313" key="2">
    <source>
        <dbReference type="Proteomes" id="UP000887540"/>
    </source>
</evidence>
<accession>A0A914DTK7</accession>
<dbReference type="Proteomes" id="UP000887540">
    <property type="component" value="Unplaced"/>
</dbReference>
<dbReference type="WBParaSite" id="ACRNAN_scaffold3716.g15999.t1">
    <property type="protein sequence ID" value="ACRNAN_scaffold3716.g15999.t1"/>
    <property type="gene ID" value="ACRNAN_scaffold3716.g15999"/>
</dbReference>
<keyword evidence="2" id="KW-1185">Reference proteome</keyword>
<feature type="domain" description="Cell wall hydrolase SleB" evidence="1">
    <location>
        <begin position="22"/>
        <end position="143"/>
    </location>
</feature>
<name>A0A914DTK7_9BILA</name>
<dbReference type="Gene3D" id="1.10.10.2520">
    <property type="entry name" value="Cell wall hydrolase SleB, domain 1"/>
    <property type="match status" value="1"/>
</dbReference>
<dbReference type="InterPro" id="IPR011105">
    <property type="entry name" value="Cell_wall_hydrolase_SleB"/>
</dbReference>
<evidence type="ECO:0000259" key="1">
    <source>
        <dbReference type="Pfam" id="PF07486"/>
    </source>
</evidence>
<proteinExistence type="predicted"/>
<protein>
    <submittedName>
        <fullName evidence="3">Cell wall hydrolase SleB domain-containing protein</fullName>
    </submittedName>
</protein>
<evidence type="ECO:0000313" key="3">
    <source>
        <dbReference type="WBParaSite" id="ACRNAN_scaffold3716.g15999.t1"/>
    </source>
</evidence>
<dbReference type="InterPro" id="IPR042047">
    <property type="entry name" value="SleB_dom1"/>
</dbReference>
<dbReference type="Pfam" id="PF07486">
    <property type="entry name" value="Hydrolase_2"/>
    <property type="match status" value="1"/>
</dbReference>
<sequence length="150" mass="17823">MGKYELDEFEVFFKTLYAECRGEPRRGQEWVGWVIKNRARRNKSYWGGNTIRGVCLYNHQFECWTKKDDIHMDSNEFSGWARNLELSPQNYESVKAWVWNLYQSTGPDPSKGADHYNNPNIGGYPKWTENCDFLEKIGKHQFYISKCFNK</sequence>
<reference evidence="3" key="1">
    <citation type="submission" date="2022-11" db="UniProtKB">
        <authorList>
            <consortium name="WormBaseParasite"/>
        </authorList>
    </citation>
    <scope>IDENTIFICATION</scope>
</reference>
<dbReference type="AlphaFoldDB" id="A0A914DTK7"/>
<dbReference type="GO" id="GO:0016787">
    <property type="term" value="F:hydrolase activity"/>
    <property type="evidence" value="ECO:0007669"/>
    <property type="project" value="InterPro"/>
</dbReference>